<protein>
    <submittedName>
        <fullName evidence="1">Uncharacterized protein</fullName>
    </submittedName>
</protein>
<gene>
    <name evidence="1" type="ORF">KGMB02408_11260</name>
</gene>
<dbReference type="AlphaFoldDB" id="A0A401LRT4"/>
<dbReference type="InterPro" id="IPR027417">
    <property type="entry name" value="P-loop_NTPase"/>
</dbReference>
<proteinExistence type="predicted"/>
<dbReference type="EMBL" id="BHWB01000003">
    <property type="protein sequence ID" value="GCB34181.1"/>
    <property type="molecule type" value="Genomic_DNA"/>
</dbReference>
<comment type="caution">
    <text evidence="1">The sequence shown here is derived from an EMBL/GenBank/DDBJ whole genome shotgun (WGS) entry which is preliminary data.</text>
</comment>
<dbReference type="Proteomes" id="UP000288079">
    <property type="component" value="Unassembled WGS sequence"/>
</dbReference>
<evidence type="ECO:0000313" key="1">
    <source>
        <dbReference type="EMBL" id="GCB34181.1"/>
    </source>
</evidence>
<reference evidence="1 2" key="1">
    <citation type="submission" date="2018-10" db="EMBL/GenBank/DDBJ databases">
        <title>Draft Genome Sequence of Bacteroides sp. KCTC 15687.</title>
        <authorList>
            <person name="Yu S.Y."/>
            <person name="Kim J.S."/>
            <person name="Oh B.S."/>
            <person name="Park S.H."/>
            <person name="Kang S.W."/>
            <person name="Park J.E."/>
            <person name="Choi S.H."/>
            <person name="Han K.I."/>
            <person name="Lee K.C."/>
            <person name="Eom M.K."/>
            <person name="Suh M.K."/>
            <person name="Lee D.H."/>
            <person name="Yoon H."/>
            <person name="Kim B."/>
            <person name="Yang S.J."/>
            <person name="Lee J.S."/>
            <person name="Lee J.H."/>
        </authorList>
    </citation>
    <scope>NUCLEOTIDE SEQUENCE [LARGE SCALE GENOMIC DNA]</scope>
    <source>
        <strain evidence="1 2">KCTC 15687</strain>
    </source>
</reference>
<accession>A0A401LRT4</accession>
<dbReference type="Gene3D" id="3.40.50.300">
    <property type="entry name" value="P-loop containing nucleotide triphosphate hydrolases"/>
    <property type="match status" value="1"/>
</dbReference>
<sequence>MCNIKYGYNSPEYFCDQKKETEKIISVLYNERNLILIAPRRMEKTGLIKNVFHRMKDNQKKTLSSINVALKILLNKEIFYNTSDGYIVYDCFFGKWLKNVII</sequence>
<name>A0A401LRT4_9BACE</name>
<evidence type="ECO:0000313" key="2">
    <source>
        <dbReference type="Proteomes" id="UP000288079"/>
    </source>
</evidence>
<organism evidence="1 2">
    <name type="scientific">Bacteroides faecalis</name>
    <dbReference type="NCBI Taxonomy" id="2447885"/>
    <lineage>
        <taxon>Bacteria</taxon>
        <taxon>Pseudomonadati</taxon>
        <taxon>Bacteroidota</taxon>
        <taxon>Bacteroidia</taxon>
        <taxon>Bacteroidales</taxon>
        <taxon>Bacteroidaceae</taxon>
        <taxon>Bacteroides</taxon>
    </lineage>
</organism>
<keyword evidence="2" id="KW-1185">Reference proteome</keyword>